<dbReference type="InterPro" id="IPR038646">
    <property type="entry name" value="Atu4866-like_sf"/>
</dbReference>
<accession>A0AAC9HN17</accession>
<sequence length="337" mass="35755">MSTEPYVGLWVTADGRVRHRLLPGGRYTEARGRQENAYQGGYRIDGNHIEYLDDTGFTADGDFVDDVLHHAGMVLYRTAETFTPDVVADIRAMQAAQPHRPPLYAGARLLTGDPLIGTISQGDLLVSDGRIVGIGPGLVTAADDDNAIVIDCAGTTIVPGVVDLVAAAGLRPTRTQHVGGLVPGASATFVVLAGREYADNAQAWAAILAGTARVLAVVAAGIVVEWGGQRLIEPPAEASISGAVDPARVGTWIDETGFLHQHLLDTGRYDETRGGREHAFQGRYWINGDRIDYLDDLGFWAYGTFANGVLHHGGYVLRPASTATGRTGATDEDGAAK</sequence>
<dbReference type="SUPFAM" id="SSF51338">
    <property type="entry name" value="Composite domain of metallo-dependent hydrolases"/>
    <property type="match status" value="1"/>
</dbReference>
<dbReference type="GO" id="GO:0016810">
    <property type="term" value="F:hydrolase activity, acting on carbon-nitrogen (but not peptide) bonds"/>
    <property type="evidence" value="ECO:0007669"/>
    <property type="project" value="InterPro"/>
</dbReference>
<dbReference type="EMBL" id="CP014859">
    <property type="protein sequence ID" value="AOS62201.1"/>
    <property type="molecule type" value="Genomic_DNA"/>
</dbReference>
<dbReference type="Proteomes" id="UP000095210">
    <property type="component" value="Chromosome"/>
</dbReference>
<dbReference type="Gene3D" id="2.40.128.290">
    <property type="entry name" value="Uncharacterised protein Atu4866, PF11512"/>
    <property type="match status" value="2"/>
</dbReference>
<organism evidence="1 2">
    <name type="scientific">Actinoalloteichus hymeniacidonis</name>
    <dbReference type="NCBI Taxonomy" id="340345"/>
    <lineage>
        <taxon>Bacteria</taxon>
        <taxon>Bacillati</taxon>
        <taxon>Actinomycetota</taxon>
        <taxon>Actinomycetes</taxon>
        <taxon>Pseudonocardiales</taxon>
        <taxon>Pseudonocardiaceae</taxon>
        <taxon>Actinoalloteichus</taxon>
    </lineage>
</organism>
<dbReference type="RefSeq" id="WP_311734498.1">
    <property type="nucleotide sequence ID" value="NZ_CP014859.1"/>
</dbReference>
<keyword evidence="2" id="KW-1185">Reference proteome</keyword>
<reference evidence="2" key="1">
    <citation type="submission" date="2016-03" db="EMBL/GenBank/DDBJ databases">
        <title>Complete genome sequence of the type strain Actinoalloteichus hymeniacidonis DSM 45092.</title>
        <authorList>
            <person name="Schaffert L."/>
            <person name="Albersmeier A."/>
            <person name="Winkler A."/>
            <person name="Kalinowski J."/>
            <person name="Zotchev S."/>
            <person name="Ruckert C."/>
        </authorList>
    </citation>
    <scope>NUCLEOTIDE SEQUENCE [LARGE SCALE GENOMIC DNA]</scope>
    <source>
        <strain evidence="2">HPA177(T) (DSM 45092(T))</strain>
    </source>
</reference>
<proteinExistence type="predicted"/>
<evidence type="ECO:0000313" key="1">
    <source>
        <dbReference type="EMBL" id="AOS62201.1"/>
    </source>
</evidence>
<dbReference type="Pfam" id="PF11512">
    <property type="entry name" value="Atu4866"/>
    <property type="match status" value="2"/>
</dbReference>
<dbReference type="InterPro" id="IPR020955">
    <property type="entry name" value="Uncharacterised_Atu4866"/>
</dbReference>
<name>A0AAC9HN17_9PSEU</name>
<dbReference type="Gene3D" id="2.30.40.10">
    <property type="entry name" value="Urease, subunit C, domain 1"/>
    <property type="match status" value="1"/>
</dbReference>
<dbReference type="KEGG" id="ahm:TL08_06900"/>
<dbReference type="InterPro" id="IPR011059">
    <property type="entry name" value="Metal-dep_hydrolase_composite"/>
</dbReference>
<dbReference type="AlphaFoldDB" id="A0AAC9HN17"/>
<protein>
    <submittedName>
        <fullName evidence="1">Amidohydrolase</fullName>
    </submittedName>
</protein>
<gene>
    <name evidence="1" type="ORF">TL08_06900</name>
</gene>
<evidence type="ECO:0000313" key="2">
    <source>
        <dbReference type="Proteomes" id="UP000095210"/>
    </source>
</evidence>